<gene>
    <name evidence="2" type="ORF">ALC60_11120</name>
</gene>
<protein>
    <submittedName>
        <fullName evidence="2">Uncharacterized protein</fullName>
    </submittedName>
</protein>
<dbReference type="Proteomes" id="UP000075809">
    <property type="component" value="Unassembled WGS sequence"/>
</dbReference>
<feature type="region of interest" description="Disordered" evidence="1">
    <location>
        <begin position="1"/>
        <end position="89"/>
    </location>
</feature>
<keyword evidence="3" id="KW-1185">Reference proteome</keyword>
<reference evidence="2 3" key="1">
    <citation type="submission" date="2015-09" db="EMBL/GenBank/DDBJ databases">
        <title>Trachymyrmex zeteki WGS genome.</title>
        <authorList>
            <person name="Nygaard S."/>
            <person name="Hu H."/>
            <person name="Boomsma J."/>
            <person name="Zhang G."/>
        </authorList>
    </citation>
    <scope>NUCLEOTIDE SEQUENCE [LARGE SCALE GENOMIC DNA]</scope>
    <source>
        <strain evidence="2">Tzet28-1</strain>
        <tissue evidence="2">Whole body</tissue>
    </source>
</reference>
<organism evidence="2 3">
    <name type="scientific">Mycetomoellerius zeteki</name>
    <dbReference type="NCBI Taxonomy" id="64791"/>
    <lineage>
        <taxon>Eukaryota</taxon>
        <taxon>Metazoa</taxon>
        <taxon>Ecdysozoa</taxon>
        <taxon>Arthropoda</taxon>
        <taxon>Hexapoda</taxon>
        <taxon>Insecta</taxon>
        <taxon>Pterygota</taxon>
        <taxon>Neoptera</taxon>
        <taxon>Endopterygota</taxon>
        <taxon>Hymenoptera</taxon>
        <taxon>Apocrita</taxon>
        <taxon>Aculeata</taxon>
        <taxon>Formicoidea</taxon>
        <taxon>Formicidae</taxon>
        <taxon>Myrmicinae</taxon>
        <taxon>Mycetomoellerius</taxon>
    </lineage>
</organism>
<sequence>MGLLPRGTSRGVWPPFTGESRTKGSHACGRTRITHFGRPGPEGTTPQGGRGGPYGNRPTVECDLHLKHGREQTPPNGPPRVKGVRTGCS</sequence>
<evidence type="ECO:0000256" key="1">
    <source>
        <dbReference type="SAM" id="MobiDB-lite"/>
    </source>
</evidence>
<evidence type="ECO:0000313" key="2">
    <source>
        <dbReference type="EMBL" id="KYQ49801.1"/>
    </source>
</evidence>
<accession>A0A151WPR8</accession>
<evidence type="ECO:0000313" key="3">
    <source>
        <dbReference type="Proteomes" id="UP000075809"/>
    </source>
</evidence>
<dbReference type="EMBL" id="KQ982859">
    <property type="protein sequence ID" value="KYQ49801.1"/>
    <property type="molecule type" value="Genomic_DNA"/>
</dbReference>
<proteinExistence type="predicted"/>
<name>A0A151WPR8_9HYME</name>
<feature type="compositionally biased region" description="Basic and acidic residues" evidence="1">
    <location>
        <begin position="60"/>
        <end position="71"/>
    </location>
</feature>
<dbReference type="AlphaFoldDB" id="A0A151WPR8"/>